<name>A0A1Y2LBF7_9PROT</name>
<organism evidence="2 3">
    <name type="scientific">Thalassospira alkalitolerans</name>
    <dbReference type="NCBI Taxonomy" id="1293890"/>
    <lineage>
        <taxon>Bacteria</taxon>
        <taxon>Pseudomonadati</taxon>
        <taxon>Pseudomonadota</taxon>
        <taxon>Alphaproteobacteria</taxon>
        <taxon>Rhodospirillales</taxon>
        <taxon>Thalassospiraceae</taxon>
        <taxon>Thalassospira</taxon>
    </lineage>
</organism>
<dbReference type="RefSeq" id="WP_085619784.1">
    <property type="nucleotide sequence ID" value="NZ_JBLXAE010000010.1"/>
</dbReference>
<dbReference type="NCBIfam" id="TIGR00738">
    <property type="entry name" value="rrf2_super"/>
    <property type="match status" value="1"/>
</dbReference>
<dbReference type="InterPro" id="IPR036390">
    <property type="entry name" value="WH_DNA-bd_sf"/>
</dbReference>
<dbReference type="Gene3D" id="1.10.10.10">
    <property type="entry name" value="Winged helix-like DNA-binding domain superfamily/Winged helix DNA-binding domain"/>
    <property type="match status" value="1"/>
</dbReference>
<sequence>MRLTHFTDYTLRVLIYLGLNQSRLVTIDEIANAYDISRNHLMKIVHQQARVGVIKTIRGKGGGMQLGKIPDKICIGDIVRNTEQNMALVECFDPQNTGKCKIESACALRHALMQATIAFYRVLDDYSLNDLLHPKAQLSALLDIPTKTA</sequence>
<dbReference type="GO" id="GO:0003700">
    <property type="term" value="F:DNA-binding transcription factor activity"/>
    <property type="evidence" value="ECO:0007669"/>
    <property type="project" value="TreeGrafter"/>
</dbReference>
<gene>
    <name evidence="2" type="ORF">TALK_14180</name>
</gene>
<dbReference type="Pfam" id="PF02082">
    <property type="entry name" value="Rrf2"/>
    <property type="match status" value="1"/>
</dbReference>
<comment type="caution">
    <text evidence="2">The sequence shown here is derived from an EMBL/GenBank/DDBJ whole genome shotgun (WGS) entry which is preliminary data.</text>
</comment>
<dbReference type="PROSITE" id="PS51197">
    <property type="entry name" value="HTH_RRF2_2"/>
    <property type="match status" value="1"/>
</dbReference>
<protein>
    <recommendedName>
        <fullName evidence="4">Rrf2 family transcriptional regulator</fullName>
    </recommendedName>
</protein>
<proteinExistence type="predicted"/>
<dbReference type="Proteomes" id="UP000193396">
    <property type="component" value="Unassembled WGS sequence"/>
</dbReference>
<dbReference type="PANTHER" id="PTHR33221">
    <property type="entry name" value="WINGED HELIX-TURN-HELIX TRANSCRIPTIONAL REGULATOR, RRF2 FAMILY"/>
    <property type="match status" value="1"/>
</dbReference>
<dbReference type="PANTHER" id="PTHR33221:SF4">
    <property type="entry name" value="HTH-TYPE TRANSCRIPTIONAL REPRESSOR NSRR"/>
    <property type="match status" value="1"/>
</dbReference>
<dbReference type="AlphaFoldDB" id="A0A1Y2LBF7"/>
<evidence type="ECO:0000313" key="3">
    <source>
        <dbReference type="Proteomes" id="UP000193396"/>
    </source>
</evidence>
<evidence type="ECO:0000256" key="1">
    <source>
        <dbReference type="ARBA" id="ARBA00023125"/>
    </source>
</evidence>
<evidence type="ECO:0008006" key="4">
    <source>
        <dbReference type="Google" id="ProtNLM"/>
    </source>
</evidence>
<dbReference type="InterPro" id="IPR000944">
    <property type="entry name" value="Tscrpt_reg_Rrf2"/>
</dbReference>
<keyword evidence="1" id="KW-0238">DNA-binding</keyword>
<dbReference type="SUPFAM" id="SSF46785">
    <property type="entry name" value="Winged helix' DNA-binding domain"/>
    <property type="match status" value="1"/>
</dbReference>
<dbReference type="GO" id="GO:0005829">
    <property type="term" value="C:cytosol"/>
    <property type="evidence" value="ECO:0007669"/>
    <property type="project" value="TreeGrafter"/>
</dbReference>
<evidence type="ECO:0000313" key="2">
    <source>
        <dbReference type="EMBL" id="OSQ47151.1"/>
    </source>
</evidence>
<dbReference type="GO" id="GO:0003677">
    <property type="term" value="F:DNA binding"/>
    <property type="evidence" value="ECO:0007669"/>
    <property type="project" value="UniProtKB-KW"/>
</dbReference>
<dbReference type="InterPro" id="IPR036388">
    <property type="entry name" value="WH-like_DNA-bd_sf"/>
</dbReference>
<reference evidence="2 3" key="1">
    <citation type="submission" date="2014-03" db="EMBL/GenBank/DDBJ databases">
        <title>The draft genome sequence of Thalassospira alkalitolerans JCM 18968.</title>
        <authorList>
            <person name="Lai Q."/>
            <person name="Shao Z."/>
        </authorList>
    </citation>
    <scope>NUCLEOTIDE SEQUENCE [LARGE SCALE GENOMIC DNA]</scope>
    <source>
        <strain evidence="2 3">JCM 18968</strain>
    </source>
</reference>
<dbReference type="EMBL" id="JFKB01000009">
    <property type="protein sequence ID" value="OSQ47151.1"/>
    <property type="molecule type" value="Genomic_DNA"/>
</dbReference>
<keyword evidence="3" id="KW-1185">Reference proteome</keyword>
<dbReference type="STRING" id="1293890.TALK_14180"/>
<accession>A0A1Y2LBF7</accession>
<dbReference type="OrthoDB" id="9795923at2"/>